<organism evidence="1 2">
    <name type="scientific">Actinospica durhamensis</name>
    <dbReference type="NCBI Taxonomy" id="1508375"/>
    <lineage>
        <taxon>Bacteria</taxon>
        <taxon>Bacillati</taxon>
        <taxon>Actinomycetota</taxon>
        <taxon>Actinomycetes</taxon>
        <taxon>Catenulisporales</taxon>
        <taxon>Actinospicaceae</taxon>
        <taxon>Actinospica</taxon>
    </lineage>
</organism>
<dbReference type="RefSeq" id="WP_212533022.1">
    <property type="nucleotide sequence ID" value="NZ_JAGSOG010000303.1"/>
</dbReference>
<protein>
    <submittedName>
        <fullName evidence="1">Uncharacterized protein</fullName>
    </submittedName>
</protein>
<proteinExistence type="predicted"/>
<keyword evidence="2" id="KW-1185">Reference proteome</keyword>
<evidence type="ECO:0000313" key="2">
    <source>
        <dbReference type="Proteomes" id="UP000675781"/>
    </source>
</evidence>
<name>A0A941EX33_9ACTN</name>
<accession>A0A941EX33</accession>
<evidence type="ECO:0000313" key="1">
    <source>
        <dbReference type="EMBL" id="MBR7838566.1"/>
    </source>
</evidence>
<dbReference type="AlphaFoldDB" id="A0A941EX33"/>
<dbReference type="Proteomes" id="UP000675781">
    <property type="component" value="Unassembled WGS sequence"/>
</dbReference>
<dbReference type="EMBL" id="JAGSOG010000303">
    <property type="protein sequence ID" value="MBR7838566.1"/>
    <property type="molecule type" value="Genomic_DNA"/>
</dbReference>
<reference evidence="1" key="1">
    <citation type="submission" date="2021-04" db="EMBL/GenBank/DDBJ databases">
        <title>Genome based classification of Actinospica acidithermotolerans sp. nov., an actinobacterium isolated from an Indonesian hot spring.</title>
        <authorList>
            <person name="Kusuma A.B."/>
            <person name="Putra K.E."/>
            <person name="Nafisah S."/>
            <person name="Loh J."/>
            <person name="Nouioui I."/>
            <person name="Goodfellow M."/>
        </authorList>
    </citation>
    <scope>NUCLEOTIDE SEQUENCE</scope>
    <source>
        <strain evidence="1">CSCA 57</strain>
    </source>
</reference>
<sequence>MADDDGPRPGAYSGALPPADLPALRAYVEDVGRWVLGEADGAPLSPELRDTLAGELAAILADGLSPALSADVVRHAQQAVVGGQEGPVAFDGLGRLTVAGLTVPDVARLVEAVSRLMEHGLGESLDLLHESHRRALFTAHDAWSRGQSQEAE</sequence>
<comment type="caution">
    <text evidence="1">The sequence shown here is derived from an EMBL/GenBank/DDBJ whole genome shotgun (WGS) entry which is preliminary data.</text>
</comment>
<gene>
    <name evidence="1" type="ORF">KDL01_35190</name>
</gene>